<dbReference type="Proteomes" id="UP000181936">
    <property type="component" value="Chromosome"/>
</dbReference>
<evidence type="ECO:0000256" key="5">
    <source>
        <dbReference type="ARBA" id="ARBA00022840"/>
    </source>
</evidence>
<feature type="binding site" evidence="7">
    <location>
        <begin position="186"/>
        <end position="188"/>
    </location>
    <ligand>
        <name>ATP</name>
        <dbReference type="ChEBI" id="CHEBI:30616"/>
    </ligand>
</feature>
<keyword evidence="3 7" id="KW-0547">Nucleotide-binding</keyword>
<dbReference type="GO" id="GO:0005524">
    <property type="term" value="F:ATP binding"/>
    <property type="evidence" value="ECO:0007669"/>
    <property type="project" value="UniProtKB-KW"/>
</dbReference>
<dbReference type="AlphaFoldDB" id="A0A1L3MWQ8"/>
<dbReference type="CDD" id="cd01673">
    <property type="entry name" value="dNK"/>
    <property type="match status" value="1"/>
</dbReference>
<protein>
    <submittedName>
        <fullName evidence="9">Deoxyguanosine kinase</fullName>
    </submittedName>
</protein>
<dbReference type="InterPro" id="IPR027417">
    <property type="entry name" value="P-loop_NTPase"/>
</dbReference>
<evidence type="ECO:0000256" key="3">
    <source>
        <dbReference type="ARBA" id="ARBA00022741"/>
    </source>
</evidence>
<evidence type="ECO:0000256" key="2">
    <source>
        <dbReference type="ARBA" id="ARBA00022679"/>
    </source>
</evidence>
<organism evidence="9 10">
    <name type="scientific">Bacillus weihaiensis</name>
    <dbReference type="NCBI Taxonomy" id="1547283"/>
    <lineage>
        <taxon>Bacteria</taxon>
        <taxon>Bacillati</taxon>
        <taxon>Bacillota</taxon>
        <taxon>Bacilli</taxon>
        <taxon>Bacillales</taxon>
        <taxon>Bacillaceae</taxon>
        <taxon>Bacillus</taxon>
    </lineage>
</organism>
<feature type="binding site" evidence="7">
    <location>
        <begin position="11"/>
        <end position="19"/>
    </location>
    <ligand>
        <name>ATP</name>
        <dbReference type="ChEBI" id="CHEBI:30616"/>
    </ligand>
</feature>
<dbReference type="PIRSF" id="PIRSF000705">
    <property type="entry name" value="DNK"/>
    <property type="match status" value="1"/>
</dbReference>
<feature type="binding site" evidence="7">
    <location>
        <begin position="138"/>
        <end position="142"/>
    </location>
    <ligand>
        <name>ATP</name>
        <dbReference type="ChEBI" id="CHEBI:30616"/>
    </ligand>
</feature>
<evidence type="ECO:0000259" key="8">
    <source>
        <dbReference type="Pfam" id="PF01712"/>
    </source>
</evidence>
<dbReference type="FunFam" id="3.40.50.300:FF:000659">
    <property type="entry name" value="Deoxyguanosine kinase"/>
    <property type="match status" value="1"/>
</dbReference>
<evidence type="ECO:0000256" key="6">
    <source>
        <dbReference type="PIRSR" id="PIRSR000705-1"/>
    </source>
</evidence>
<gene>
    <name evidence="9" type="ORF">A9C19_19855</name>
</gene>
<evidence type="ECO:0000313" key="10">
    <source>
        <dbReference type="Proteomes" id="UP000181936"/>
    </source>
</evidence>
<evidence type="ECO:0000256" key="1">
    <source>
        <dbReference type="ARBA" id="ARBA00007420"/>
    </source>
</evidence>
<evidence type="ECO:0000313" key="9">
    <source>
        <dbReference type="EMBL" id="APH06758.1"/>
    </source>
</evidence>
<dbReference type="GO" id="GO:0005737">
    <property type="term" value="C:cytoplasm"/>
    <property type="evidence" value="ECO:0007669"/>
    <property type="project" value="TreeGrafter"/>
</dbReference>
<name>A0A1L3MWQ8_9BACI</name>
<dbReference type="InterPro" id="IPR002624">
    <property type="entry name" value="DCK/DGK"/>
</dbReference>
<keyword evidence="4 9" id="KW-0418">Kinase</keyword>
<dbReference type="InterPro" id="IPR050566">
    <property type="entry name" value="Deoxyribonucleoside_kinase"/>
</dbReference>
<keyword evidence="2" id="KW-0808">Transferase</keyword>
<evidence type="ECO:0000256" key="4">
    <source>
        <dbReference type="ARBA" id="ARBA00022777"/>
    </source>
</evidence>
<proteinExistence type="inferred from homology"/>
<evidence type="ECO:0000256" key="7">
    <source>
        <dbReference type="PIRSR" id="PIRSR000705-3"/>
    </source>
</evidence>
<dbReference type="Pfam" id="PF01712">
    <property type="entry name" value="dNK"/>
    <property type="match status" value="1"/>
</dbReference>
<dbReference type="KEGG" id="bwh:A9C19_19855"/>
<keyword evidence="5 7" id="KW-0067">ATP-binding</keyword>
<dbReference type="EMBL" id="CP016020">
    <property type="protein sequence ID" value="APH06758.1"/>
    <property type="molecule type" value="Genomic_DNA"/>
</dbReference>
<dbReference type="SUPFAM" id="SSF52540">
    <property type="entry name" value="P-loop containing nucleoside triphosphate hydrolases"/>
    <property type="match status" value="1"/>
</dbReference>
<comment type="similarity">
    <text evidence="1">Belongs to the DCK/DGK family.</text>
</comment>
<dbReference type="RefSeq" id="WP_072581551.1">
    <property type="nucleotide sequence ID" value="NZ_CP016020.1"/>
</dbReference>
<feature type="domain" description="Deoxynucleoside kinase" evidence="8">
    <location>
        <begin position="7"/>
        <end position="202"/>
    </location>
</feature>
<accession>A0A1L3MWQ8</accession>
<reference evidence="9 10" key="1">
    <citation type="journal article" date="2016" name="Sci. Rep.">
        <title>Complete genome sequence and transcriptomic analysis of a novel marine strain Bacillus weihaiensis reveals the mechanism of brown algae degradation.</title>
        <authorList>
            <person name="Zhu Y."/>
            <person name="Chen P."/>
            <person name="Bao Y."/>
            <person name="Men Y."/>
            <person name="Zeng Y."/>
            <person name="Yang J."/>
            <person name="Sun J."/>
            <person name="Sun Y."/>
        </authorList>
    </citation>
    <scope>NUCLEOTIDE SEQUENCE [LARGE SCALE GENOMIC DNA]</scope>
    <source>
        <strain evidence="9 10">Alg07</strain>
    </source>
</reference>
<dbReference type="PANTHER" id="PTHR10513">
    <property type="entry name" value="DEOXYNUCLEOSIDE KINASE"/>
    <property type="match status" value="1"/>
</dbReference>
<dbReference type="InterPro" id="IPR031314">
    <property type="entry name" value="DNK_dom"/>
</dbReference>
<feature type="active site" description="Proton acceptor" evidence="6">
    <location>
        <position position="80"/>
    </location>
</feature>
<dbReference type="STRING" id="1547283.A9C19_19855"/>
<keyword evidence="10" id="KW-1185">Reference proteome</keyword>
<dbReference type="PANTHER" id="PTHR10513:SF46">
    <property type="entry name" value="DEOXYGUANOSINE KINASE"/>
    <property type="match status" value="1"/>
</dbReference>
<sequence length="219" mass="25672">MMKIPFITVEGPIGVGKTSLSKAIAEHYQFHLLKEIVDENPFLGKFYNDIEEWSFQTEMFFLCNRYKQLEDINHKYLQLDKPVIADYHIYKNLIFAKRTLKTVQYDKYIKIYDILTKDMPKPNLIIYLNASLDTLLSRIAKRGREIERNIDPGYLKQLSKDYETAMKDLEQADPSIPIIKIDGDSLDFVQNPNDLHSIFEKLDLALNKGEDLNEFTRKV</sequence>
<dbReference type="Gene3D" id="3.40.50.300">
    <property type="entry name" value="P-loop containing nucleotide triphosphate hydrolases"/>
    <property type="match status" value="1"/>
</dbReference>
<dbReference type="GO" id="GO:0019136">
    <property type="term" value="F:deoxynucleoside kinase activity"/>
    <property type="evidence" value="ECO:0007669"/>
    <property type="project" value="InterPro"/>
</dbReference>
<dbReference type="OrthoDB" id="9776634at2"/>